<protein>
    <submittedName>
        <fullName evidence="1">Uncharacterized protein</fullName>
    </submittedName>
</protein>
<comment type="caution">
    <text evidence="1">The sequence shown here is derived from an EMBL/GenBank/DDBJ whole genome shotgun (WGS) entry which is preliminary data.</text>
</comment>
<evidence type="ECO:0000313" key="2">
    <source>
        <dbReference type="Proteomes" id="UP000770661"/>
    </source>
</evidence>
<dbReference type="EMBL" id="JACEEZ010020838">
    <property type="protein sequence ID" value="KAG0714072.1"/>
    <property type="molecule type" value="Genomic_DNA"/>
</dbReference>
<dbReference type="AlphaFoldDB" id="A0A8J4XVM0"/>
<organism evidence="1 2">
    <name type="scientific">Chionoecetes opilio</name>
    <name type="common">Atlantic snow crab</name>
    <name type="synonym">Cancer opilio</name>
    <dbReference type="NCBI Taxonomy" id="41210"/>
    <lineage>
        <taxon>Eukaryota</taxon>
        <taxon>Metazoa</taxon>
        <taxon>Ecdysozoa</taxon>
        <taxon>Arthropoda</taxon>
        <taxon>Crustacea</taxon>
        <taxon>Multicrustacea</taxon>
        <taxon>Malacostraca</taxon>
        <taxon>Eumalacostraca</taxon>
        <taxon>Eucarida</taxon>
        <taxon>Decapoda</taxon>
        <taxon>Pleocyemata</taxon>
        <taxon>Brachyura</taxon>
        <taxon>Eubrachyura</taxon>
        <taxon>Majoidea</taxon>
        <taxon>Majidae</taxon>
        <taxon>Chionoecetes</taxon>
    </lineage>
</organism>
<gene>
    <name evidence="1" type="ORF">GWK47_001682</name>
</gene>
<dbReference type="Proteomes" id="UP000770661">
    <property type="component" value="Unassembled WGS sequence"/>
</dbReference>
<evidence type="ECO:0000313" key="1">
    <source>
        <dbReference type="EMBL" id="KAG0714072.1"/>
    </source>
</evidence>
<dbReference type="OrthoDB" id="6509703at2759"/>
<sequence>MTSSAIYSSDKVQSDKIEGTIGYLRKLAGGNHKPSTRQFFEGEAASVPPVSAKHLGNHGEGTKGCLSLRPRNACASHVQPSWSRTTLVGEPRQIQLNEEAGTCLMSGTSACRIKQFTESLFAAKLDQAPDFSLQHLREILGGAFHRGGSMCTEETGFAAQANSQL</sequence>
<proteinExistence type="predicted"/>
<accession>A0A8J4XVM0</accession>
<keyword evidence="2" id="KW-1185">Reference proteome</keyword>
<reference evidence="1" key="1">
    <citation type="submission" date="2020-07" db="EMBL/GenBank/DDBJ databases">
        <title>The High-quality genome of the commercially important snow crab, Chionoecetes opilio.</title>
        <authorList>
            <person name="Jeong J.-H."/>
            <person name="Ryu S."/>
        </authorList>
    </citation>
    <scope>NUCLEOTIDE SEQUENCE</scope>
    <source>
        <strain evidence="1">MADBK_172401_WGS</strain>
        <tissue evidence="1">Digestive gland</tissue>
    </source>
</reference>
<name>A0A8J4XVM0_CHIOP</name>